<evidence type="ECO:0000313" key="2">
    <source>
        <dbReference type="EMBL" id="TFE37679.1"/>
    </source>
</evidence>
<organism evidence="2 3">
    <name type="scientific">Paraburkholderia dipogonis</name>
    <dbReference type="NCBI Taxonomy" id="1211383"/>
    <lineage>
        <taxon>Bacteria</taxon>
        <taxon>Pseudomonadati</taxon>
        <taxon>Pseudomonadota</taxon>
        <taxon>Betaproteobacteria</taxon>
        <taxon>Burkholderiales</taxon>
        <taxon>Burkholderiaceae</taxon>
        <taxon>Paraburkholderia</taxon>
    </lineage>
</organism>
<evidence type="ECO:0000313" key="3">
    <source>
        <dbReference type="Proteomes" id="UP000297385"/>
    </source>
</evidence>
<name>A0A4Y8MJP6_9BURK</name>
<feature type="transmembrane region" description="Helical" evidence="1">
    <location>
        <begin position="41"/>
        <end position="60"/>
    </location>
</feature>
<keyword evidence="1" id="KW-0472">Membrane</keyword>
<dbReference type="Proteomes" id="UP000297385">
    <property type="component" value="Unassembled WGS sequence"/>
</dbReference>
<dbReference type="EMBL" id="SNVI01000005">
    <property type="protein sequence ID" value="TFE37679.1"/>
    <property type="molecule type" value="Genomic_DNA"/>
</dbReference>
<dbReference type="GeneID" id="97309522"/>
<gene>
    <name evidence="2" type="ORF">E2553_40470</name>
</gene>
<reference evidence="2 3" key="1">
    <citation type="submission" date="2019-03" db="EMBL/GenBank/DDBJ databases">
        <title>Complete Genome Sequence of Paraburkholderia dipogonis ICMP 19430T, a Nitrogen-fixing Symbiont of the South African Invasive Legume Dipogon lignosus in New Zealand.</title>
        <authorList>
            <person name="De Meyer S.E."/>
        </authorList>
    </citation>
    <scope>NUCLEOTIDE SEQUENCE [LARGE SCALE GENOMIC DNA]</scope>
    <source>
        <strain evidence="2 3">ICMP 19430</strain>
    </source>
</reference>
<evidence type="ECO:0000256" key="1">
    <source>
        <dbReference type="SAM" id="Phobius"/>
    </source>
</evidence>
<accession>A0A4Y8MJP6</accession>
<dbReference type="RefSeq" id="WP_134466201.1">
    <property type="nucleotide sequence ID" value="NZ_JBHMFL010000148.1"/>
</dbReference>
<keyword evidence="1" id="KW-1133">Transmembrane helix</keyword>
<keyword evidence="1" id="KW-0812">Transmembrane</keyword>
<proteinExistence type="predicted"/>
<comment type="caution">
    <text evidence="2">The sequence shown here is derived from an EMBL/GenBank/DDBJ whole genome shotgun (WGS) entry which is preliminary data.</text>
</comment>
<dbReference type="AlphaFoldDB" id="A0A4Y8MJP6"/>
<protein>
    <submittedName>
        <fullName evidence="2">Uncharacterized protein</fullName>
    </submittedName>
</protein>
<sequence>MKFVDNQSATPLPIYTGAMFPSDQPPSNSAIATPRKNARRAIALLTVVCLLAVLITWTAIRLTDERDYLRYATPREESLVHATGQITLVSNHIPYLEIRLDDGRDVLATFLVFPQQGGHGIYVTNTGAFDARKLPSLARCGHAEFEFYPMHGTMISYWIYGLRCNGTELLSYQDTMSYLTRRKP</sequence>